<gene>
    <name evidence="1" type="ORF">HG535_0C03850</name>
</gene>
<dbReference type="OrthoDB" id="198652at2759"/>
<dbReference type="EMBL" id="CP058606">
    <property type="protein sequence ID" value="QLG72032.1"/>
    <property type="molecule type" value="Genomic_DNA"/>
</dbReference>
<dbReference type="Gene3D" id="3.40.50.1000">
    <property type="entry name" value="HAD superfamily/HAD-like"/>
    <property type="match status" value="1"/>
</dbReference>
<dbReference type="InterPro" id="IPR023214">
    <property type="entry name" value="HAD_sf"/>
</dbReference>
<organism evidence="1 2">
    <name type="scientific">Zygotorulaspora mrakii</name>
    <name type="common">Zygosaccharomyces mrakii</name>
    <dbReference type="NCBI Taxonomy" id="42260"/>
    <lineage>
        <taxon>Eukaryota</taxon>
        <taxon>Fungi</taxon>
        <taxon>Dikarya</taxon>
        <taxon>Ascomycota</taxon>
        <taxon>Saccharomycotina</taxon>
        <taxon>Saccharomycetes</taxon>
        <taxon>Saccharomycetales</taxon>
        <taxon>Saccharomycetaceae</taxon>
        <taxon>Zygotorulaspora</taxon>
    </lineage>
</organism>
<evidence type="ECO:0000313" key="2">
    <source>
        <dbReference type="Proteomes" id="UP000509704"/>
    </source>
</evidence>
<proteinExistence type="predicted"/>
<accession>A0A7H9B2P2</accession>
<evidence type="ECO:0000313" key="1">
    <source>
        <dbReference type="EMBL" id="QLG72032.1"/>
    </source>
</evidence>
<name>A0A7H9B2P2_ZYGMR</name>
<dbReference type="GeneID" id="59235730"/>
<keyword evidence="2" id="KW-1185">Reference proteome</keyword>
<dbReference type="InterPro" id="IPR010021">
    <property type="entry name" value="PGPP1/Gep4"/>
</dbReference>
<dbReference type="GO" id="GO:0005739">
    <property type="term" value="C:mitochondrion"/>
    <property type="evidence" value="ECO:0007669"/>
    <property type="project" value="TreeGrafter"/>
</dbReference>
<dbReference type="AlphaFoldDB" id="A0A7H9B2P2"/>
<protein>
    <recommendedName>
        <fullName evidence="3">Phosphatidylglycerophosphatase GEP4, mitochondrial</fullName>
    </recommendedName>
</protein>
<dbReference type="KEGG" id="zmk:HG535_0C03850"/>
<dbReference type="SUPFAM" id="SSF56784">
    <property type="entry name" value="HAD-like"/>
    <property type="match status" value="1"/>
</dbReference>
<dbReference type="NCBIfam" id="TIGR01668">
    <property type="entry name" value="YqeG_hyp_ppase"/>
    <property type="match status" value="1"/>
</dbReference>
<evidence type="ECO:0008006" key="3">
    <source>
        <dbReference type="Google" id="ProtNLM"/>
    </source>
</evidence>
<dbReference type="Pfam" id="PF09419">
    <property type="entry name" value="PGP_phosphatase"/>
    <property type="match status" value="1"/>
</dbReference>
<dbReference type="GO" id="GO:0008962">
    <property type="term" value="F:phosphatidylglycerophosphatase activity"/>
    <property type="evidence" value="ECO:0007669"/>
    <property type="project" value="InterPro"/>
</dbReference>
<dbReference type="PANTHER" id="PTHR19288:SF25">
    <property type="entry name" value="PHOSPHATIDYLGLYCEROPHOSPHATASE GEP4, MITOCHONDRIAL"/>
    <property type="match status" value="1"/>
</dbReference>
<dbReference type="PANTHER" id="PTHR19288">
    <property type="entry name" value="4-NITROPHENYLPHOSPHATASE-RELATED"/>
    <property type="match status" value="1"/>
</dbReference>
<dbReference type="FunFam" id="3.40.50.1000:FF:000165">
    <property type="entry name" value="HAD superfamily phosphatase"/>
    <property type="match status" value="1"/>
</dbReference>
<dbReference type="InterPro" id="IPR027706">
    <property type="entry name" value="PGP_Pase"/>
</dbReference>
<reference evidence="1 2" key="1">
    <citation type="submission" date="2020-07" db="EMBL/GenBank/DDBJ databases">
        <title>The yeast mating-type switching endonuclease HO is a domesticated member of an unorthodox homing genetic element family.</title>
        <authorList>
            <person name="Coughlan A.Y."/>
            <person name="Lombardi L."/>
            <person name="Braun-Galleani S."/>
            <person name="Martos A.R."/>
            <person name="Galeote V."/>
            <person name="Bigey F."/>
            <person name="Dequin S."/>
            <person name="Byrne K.P."/>
            <person name="Wolfe K.H."/>
        </authorList>
    </citation>
    <scope>NUCLEOTIDE SEQUENCE [LARGE SCALE GENOMIC DNA]</scope>
    <source>
        <strain evidence="1 2">NRRL Y-6702</strain>
    </source>
</reference>
<dbReference type="Proteomes" id="UP000509704">
    <property type="component" value="Chromosome 3"/>
</dbReference>
<sequence>MNISATLNALRLIYNPKLCRPQLTIGTFNELPVPVGPHIKAIVLDKDNCFAYPYENNVWPEYSSKWEDLKKEYPDNRLLIVSNSAGSSDDIGYKEASMLEKTTGVPVLRHTVKKPGCGKEILEHFYGKNIIDHPSQIAVVGDRLFTDMIMANSMGSRGIWVKEGVKLSTSLICKFEKSLYKYFDF</sequence>
<dbReference type="GO" id="GO:0032049">
    <property type="term" value="P:cardiolipin biosynthetic process"/>
    <property type="evidence" value="ECO:0007669"/>
    <property type="project" value="TreeGrafter"/>
</dbReference>
<dbReference type="RefSeq" id="XP_037143760.1">
    <property type="nucleotide sequence ID" value="XM_037287865.1"/>
</dbReference>
<dbReference type="InterPro" id="IPR036412">
    <property type="entry name" value="HAD-like_sf"/>
</dbReference>